<dbReference type="Proteomes" id="UP000027442">
    <property type="component" value="Unassembled WGS sequence"/>
</dbReference>
<evidence type="ECO:0000313" key="2">
    <source>
        <dbReference type="Proteomes" id="UP000027442"/>
    </source>
</evidence>
<evidence type="ECO:0000313" key="1">
    <source>
        <dbReference type="EMBL" id="KDR52185.1"/>
    </source>
</evidence>
<keyword evidence="2" id="KW-1185">Reference proteome</keyword>
<accession>A0A069QHF8</accession>
<gene>
    <name evidence="1" type="ORF">HMPREF1991_01719</name>
</gene>
<dbReference type="HOGENOM" id="CLU_3171618_0_0_10"/>
<reference evidence="1 2" key="1">
    <citation type="submission" date="2013-08" db="EMBL/GenBank/DDBJ databases">
        <authorList>
            <person name="Weinstock G."/>
            <person name="Sodergren E."/>
            <person name="Wylie T."/>
            <person name="Fulton L."/>
            <person name="Fulton R."/>
            <person name="Fronick C."/>
            <person name="O'Laughlin M."/>
            <person name="Godfrey J."/>
            <person name="Miner T."/>
            <person name="Herter B."/>
            <person name="Appelbaum E."/>
            <person name="Cordes M."/>
            <person name="Lek S."/>
            <person name="Wollam A."/>
            <person name="Pepin K.H."/>
            <person name="Palsikar V.B."/>
            <person name="Mitreva M."/>
            <person name="Wilson R.K."/>
        </authorList>
    </citation>
    <scope>NUCLEOTIDE SEQUENCE [LARGE SCALE GENOMIC DNA]</scope>
    <source>
        <strain evidence="1 2">ATCC 15930</strain>
    </source>
</reference>
<proteinExistence type="predicted"/>
<name>A0A069QHF8_HOYLO</name>
<dbReference type="EMBL" id="JNGW01000073">
    <property type="protein sequence ID" value="KDR52185.1"/>
    <property type="molecule type" value="Genomic_DNA"/>
</dbReference>
<sequence length="47" mass="6025">MFCKIYRRVFNIVSRRLAHQYHIGWQIIDSREGYDWRKTAYYKQRRD</sequence>
<protein>
    <submittedName>
        <fullName evidence="1">Uncharacterized protein</fullName>
    </submittedName>
</protein>
<dbReference type="PATRIC" id="fig|1122985.7.peg.1787"/>
<organism evidence="1 2">
    <name type="scientific">Hoylesella loescheii DSM 19665 = JCM 12249 = ATCC 15930</name>
    <dbReference type="NCBI Taxonomy" id="1122985"/>
    <lineage>
        <taxon>Bacteria</taxon>
        <taxon>Pseudomonadati</taxon>
        <taxon>Bacteroidota</taxon>
        <taxon>Bacteroidia</taxon>
        <taxon>Bacteroidales</taxon>
        <taxon>Prevotellaceae</taxon>
        <taxon>Hoylesella</taxon>
    </lineage>
</organism>
<comment type="caution">
    <text evidence="1">The sequence shown here is derived from an EMBL/GenBank/DDBJ whole genome shotgun (WGS) entry which is preliminary data.</text>
</comment>
<dbReference type="AlphaFoldDB" id="A0A069QHF8"/>